<dbReference type="AlphaFoldDB" id="A0A4Z2FNQ8"/>
<organism evidence="2 3">
    <name type="scientific">Liparis tanakae</name>
    <name type="common">Tanaka's snailfish</name>
    <dbReference type="NCBI Taxonomy" id="230148"/>
    <lineage>
        <taxon>Eukaryota</taxon>
        <taxon>Metazoa</taxon>
        <taxon>Chordata</taxon>
        <taxon>Craniata</taxon>
        <taxon>Vertebrata</taxon>
        <taxon>Euteleostomi</taxon>
        <taxon>Actinopterygii</taxon>
        <taxon>Neopterygii</taxon>
        <taxon>Teleostei</taxon>
        <taxon>Neoteleostei</taxon>
        <taxon>Acanthomorphata</taxon>
        <taxon>Eupercaria</taxon>
        <taxon>Perciformes</taxon>
        <taxon>Cottioidei</taxon>
        <taxon>Cottales</taxon>
        <taxon>Liparidae</taxon>
        <taxon>Liparis</taxon>
    </lineage>
</organism>
<proteinExistence type="predicted"/>
<protein>
    <submittedName>
        <fullName evidence="2">Uncharacterized protein</fullName>
    </submittedName>
</protein>
<dbReference type="Proteomes" id="UP000314294">
    <property type="component" value="Unassembled WGS sequence"/>
</dbReference>
<evidence type="ECO:0000313" key="3">
    <source>
        <dbReference type="Proteomes" id="UP000314294"/>
    </source>
</evidence>
<gene>
    <name evidence="2" type="ORF">EYF80_047348</name>
</gene>
<evidence type="ECO:0000256" key="1">
    <source>
        <dbReference type="SAM" id="MobiDB-lite"/>
    </source>
</evidence>
<name>A0A4Z2FNQ8_9TELE</name>
<dbReference type="EMBL" id="SRLO01001033">
    <property type="protein sequence ID" value="TNN42480.1"/>
    <property type="molecule type" value="Genomic_DNA"/>
</dbReference>
<comment type="caution">
    <text evidence="2">The sequence shown here is derived from an EMBL/GenBank/DDBJ whole genome shotgun (WGS) entry which is preliminary data.</text>
</comment>
<sequence>MRLEERHRHQQGADDDGQHSGGDGARDQTHALRLGCGAERREERRSAGKSVSSRFVRHSER</sequence>
<accession>A0A4Z2FNQ8</accession>
<reference evidence="2 3" key="1">
    <citation type="submission" date="2019-03" db="EMBL/GenBank/DDBJ databases">
        <title>First draft genome of Liparis tanakae, snailfish: a comprehensive survey of snailfish specific genes.</title>
        <authorList>
            <person name="Kim W."/>
            <person name="Song I."/>
            <person name="Jeong J.-H."/>
            <person name="Kim D."/>
            <person name="Kim S."/>
            <person name="Ryu S."/>
            <person name="Song J.Y."/>
            <person name="Lee S.K."/>
        </authorList>
    </citation>
    <scope>NUCLEOTIDE SEQUENCE [LARGE SCALE GENOMIC DNA]</scope>
    <source>
        <tissue evidence="2">Muscle</tissue>
    </source>
</reference>
<evidence type="ECO:0000313" key="2">
    <source>
        <dbReference type="EMBL" id="TNN42480.1"/>
    </source>
</evidence>
<keyword evidence="3" id="KW-1185">Reference proteome</keyword>
<feature type="region of interest" description="Disordered" evidence="1">
    <location>
        <begin position="1"/>
        <end position="61"/>
    </location>
</feature>